<dbReference type="AlphaFoldDB" id="A0A8S1F090"/>
<dbReference type="EMBL" id="CADEPM010000006">
    <property type="protein sequence ID" value="CAB3407027.1"/>
    <property type="molecule type" value="Genomic_DNA"/>
</dbReference>
<dbReference type="Proteomes" id="UP000494206">
    <property type="component" value="Unassembled WGS sequence"/>
</dbReference>
<protein>
    <recommendedName>
        <fullName evidence="4">DUF281 domain-containing protein</fullName>
    </recommendedName>
</protein>
<gene>
    <name evidence="2" type="ORF">CBOVIS_LOCUS9016</name>
</gene>
<evidence type="ECO:0000313" key="3">
    <source>
        <dbReference type="Proteomes" id="UP000494206"/>
    </source>
</evidence>
<reference evidence="2 3" key="1">
    <citation type="submission" date="2020-04" db="EMBL/GenBank/DDBJ databases">
        <authorList>
            <person name="Laetsch R D."/>
            <person name="Stevens L."/>
            <person name="Kumar S."/>
            <person name="Blaxter L. M."/>
        </authorList>
    </citation>
    <scope>NUCLEOTIDE SEQUENCE [LARGE SCALE GENOMIC DNA]</scope>
</reference>
<evidence type="ECO:0000256" key="1">
    <source>
        <dbReference type="SAM" id="SignalP"/>
    </source>
</evidence>
<dbReference type="OrthoDB" id="5805988at2759"/>
<evidence type="ECO:0000313" key="2">
    <source>
        <dbReference type="EMBL" id="CAB3407027.1"/>
    </source>
</evidence>
<evidence type="ECO:0008006" key="4">
    <source>
        <dbReference type="Google" id="ProtNLM"/>
    </source>
</evidence>
<name>A0A8S1F090_9PELO</name>
<comment type="caution">
    <text evidence="2">The sequence shown here is derived from an EMBL/GenBank/DDBJ whole genome shotgun (WGS) entry which is preliminary data.</text>
</comment>
<accession>A0A8S1F090</accession>
<keyword evidence="3" id="KW-1185">Reference proteome</keyword>
<proteinExistence type="predicted"/>
<organism evidence="2 3">
    <name type="scientific">Caenorhabditis bovis</name>
    <dbReference type="NCBI Taxonomy" id="2654633"/>
    <lineage>
        <taxon>Eukaryota</taxon>
        <taxon>Metazoa</taxon>
        <taxon>Ecdysozoa</taxon>
        <taxon>Nematoda</taxon>
        <taxon>Chromadorea</taxon>
        <taxon>Rhabditida</taxon>
        <taxon>Rhabditina</taxon>
        <taxon>Rhabditomorpha</taxon>
        <taxon>Rhabditoidea</taxon>
        <taxon>Rhabditidae</taxon>
        <taxon>Peloderinae</taxon>
        <taxon>Caenorhabditis</taxon>
    </lineage>
</organism>
<keyword evidence="1" id="KW-0732">Signal</keyword>
<feature type="chain" id="PRO_5035794463" description="DUF281 domain-containing protein" evidence="1">
    <location>
        <begin position="21"/>
        <end position="188"/>
    </location>
</feature>
<feature type="signal peptide" evidence="1">
    <location>
        <begin position="1"/>
        <end position="20"/>
    </location>
</feature>
<sequence>MRIHALVWFFIATISRFANGDEDTDIELKPALSECKRINPCGATLFAYPLLEDEHDFSGYGSGMAPVYDEILTHDIYDLNGTPEQKNFTLCQCPNDERCDFSNEENSMKVDYHVTLRFCDKSQLSSVCRKNNANLRVIGNAQLTGDPTHANLDDVTKSMIFCNCPLGFSRQGVEVWAGSEISLNYKCL</sequence>